<protein>
    <recommendedName>
        <fullName evidence="5">Glycosyl transferase</fullName>
    </recommendedName>
</protein>
<name>A0A1F4VKK3_UNCKA</name>
<evidence type="ECO:0000256" key="2">
    <source>
        <dbReference type="ARBA" id="ARBA00022679"/>
    </source>
</evidence>
<dbReference type="Pfam" id="PF03808">
    <property type="entry name" value="Glyco_tran_WecG"/>
    <property type="match status" value="1"/>
</dbReference>
<dbReference type="Proteomes" id="UP000177763">
    <property type="component" value="Unassembled WGS sequence"/>
</dbReference>
<evidence type="ECO:0000256" key="1">
    <source>
        <dbReference type="ARBA" id="ARBA00022676"/>
    </source>
</evidence>
<organism evidence="3 4">
    <name type="scientific">candidate division WWE3 bacterium RIFCSPLOWO2_12_FULL_36_10</name>
    <dbReference type="NCBI Taxonomy" id="1802630"/>
    <lineage>
        <taxon>Bacteria</taxon>
        <taxon>Katanobacteria</taxon>
    </lineage>
</organism>
<dbReference type="STRING" id="1802630.A3H26_02005"/>
<accession>A0A1F4VKK3</accession>
<proteinExistence type="predicted"/>
<dbReference type="InterPro" id="IPR004629">
    <property type="entry name" value="WecG_TagA_CpsF"/>
</dbReference>
<dbReference type="PANTHER" id="PTHR34136:SF1">
    <property type="entry name" value="UDP-N-ACETYL-D-MANNOSAMINURONIC ACID TRANSFERASE"/>
    <property type="match status" value="1"/>
</dbReference>
<dbReference type="GO" id="GO:0016758">
    <property type="term" value="F:hexosyltransferase activity"/>
    <property type="evidence" value="ECO:0007669"/>
    <property type="project" value="TreeGrafter"/>
</dbReference>
<dbReference type="NCBIfam" id="TIGR00696">
    <property type="entry name" value="wecG_tagA_cpsF"/>
    <property type="match status" value="1"/>
</dbReference>
<dbReference type="EMBL" id="MEVN01000006">
    <property type="protein sequence ID" value="OGC57752.1"/>
    <property type="molecule type" value="Genomic_DNA"/>
</dbReference>
<reference evidence="3 4" key="1">
    <citation type="journal article" date="2016" name="Nat. Commun.">
        <title>Thousands of microbial genomes shed light on interconnected biogeochemical processes in an aquifer system.</title>
        <authorList>
            <person name="Anantharaman K."/>
            <person name="Brown C.T."/>
            <person name="Hug L.A."/>
            <person name="Sharon I."/>
            <person name="Castelle C.J."/>
            <person name="Probst A.J."/>
            <person name="Thomas B.C."/>
            <person name="Singh A."/>
            <person name="Wilkins M.J."/>
            <person name="Karaoz U."/>
            <person name="Brodie E.L."/>
            <person name="Williams K.H."/>
            <person name="Hubbard S.S."/>
            <person name="Banfield J.F."/>
        </authorList>
    </citation>
    <scope>NUCLEOTIDE SEQUENCE [LARGE SCALE GENOMIC DNA]</scope>
</reference>
<keyword evidence="1" id="KW-0328">Glycosyltransferase</keyword>
<evidence type="ECO:0000313" key="3">
    <source>
        <dbReference type="EMBL" id="OGC57752.1"/>
    </source>
</evidence>
<dbReference type="PANTHER" id="PTHR34136">
    <property type="match status" value="1"/>
</dbReference>
<dbReference type="AlphaFoldDB" id="A0A1F4VKK3"/>
<dbReference type="CDD" id="cd06533">
    <property type="entry name" value="Glyco_transf_WecG_TagA"/>
    <property type="match status" value="1"/>
</dbReference>
<gene>
    <name evidence="3" type="ORF">A3H26_02005</name>
</gene>
<evidence type="ECO:0008006" key="5">
    <source>
        <dbReference type="Google" id="ProtNLM"/>
    </source>
</evidence>
<keyword evidence="2" id="KW-0808">Transferase</keyword>
<sequence length="290" mass="33351">MSQEYILGVKVDFGLTKSEVLEKIQKCIKNGTHEIICTTNSEFVVDAQRDIEFKEIINNSYMSLPDSTGIIQAQKYLTEVKKLKKNKYFPLKALFIGLKIGILSIFDKTYLAPMLSGSDLIYDICNFASENNLTVFILGGRYRNSILKADMSQDTMKVLSSMYPDLKIVGGSSEFTADEIDDGKTINYIHKCMENNNVRNIDILLVAYGHPRQEKWIERNKNKIPSCVSIGLGGTFDYVTNFMKRPSKLIINAHMEWLYRLTNQPFRFRRILKAFPLFPWLVYTFSLNNN</sequence>
<comment type="caution">
    <text evidence="3">The sequence shown here is derived from an EMBL/GenBank/DDBJ whole genome shotgun (WGS) entry which is preliminary data.</text>
</comment>
<evidence type="ECO:0000313" key="4">
    <source>
        <dbReference type="Proteomes" id="UP000177763"/>
    </source>
</evidence>